<dbReference type="OrthoDB" id="1425703at2"/>
<keyword evidence="3" id="KW-1185">Reference proteome</keyword>
<evidence type="ECO:0000313" key="3">
    <source>
        <dbReference type="Proteomes" id="UP000234206"/>
    </source>
</evidence>
<dbReference type="EMBL" id="PKIZ01000012">
    <property type="protein sequence ID" value="PKZ41535.1"/>
    <property type="molecule type" value="Genomic_DNA"/>
</dbReference>
<evidence type="ECO:0000256" key="1">
    <source>
        <dbReference type="SAM" id="MobiDB-lite"/>
    </source>
</evidence>
<reference evidence="2 3" key="1">
    <citation type="submission" date="2017-12" db="EMBL/GenBank/DDBJ databases">
        <title>Phylogenetic diversity of female urinary microbiome.</title>
        <authorList>
            <person name="Thomas-White K."/>
            <person name="Wolfe A.J."/>
        </authorList>
    </citation>
    <scope>NUCLEOTIDE SEQUENCE [LARGE SCALE GENOMIC DNA]</scope>
    <source>
        <strain evidence="2 3">UMB1298</strain>
    </source>
</reference>
<organism evidence="2 3">
    <name type="scientific">Kytococcus schroeteri</name>
    <dbReference type="NCBI Taxonomy" id="138300"/>
    <lineage>
        <taxon>Bacteria</taxon>
        <taxon>Bacillati</taxon>
        <taxon>Actinomycetota</taxon>
        <taxon>Actinomycetes</taxon>
        <taxon>Micrococcales</taxon>
        <taxon>Kytococcaceae</taxon>
        <taxon>Kytococcus</taxon>
    </lineage>
</organism>
<accession>A0A2I1PA74</accession>
<name>A0A2I1PA74_9MICO</name>
<dbReference type="AlphaFoldDB" id="A0A2I1PA74"/>
<comment type="caution">
    <text evidence="2">The sequence shown here is derived from an EMBL/GenBank/DDBJ whole genome shotgun (WGS) entry which is preliminary data.</text>
</comment>
<proteinExistence type="predicted"/>
<feature type="region of interest" description="Disordered" evidence="1">
    <location>
        <begin position="1"/>
        <end position="26"/>
    </location>
</feature>
<dbReference type="Proteomes" id="UP000234206">
    <property type="component" value="Unassembled WGS sequence"/>
</dbReference>
<feature type="compositionally biased region" description="Basic and acidic residues" evidence="1">
    <location>
        <begin position="8"/>
        <end position="26"/>
    </location>
</feature>
<gene>
    <name evidence="2" type="ORF">CYJ76_07430</name>
</gene>
<sequence length="239" mass="24759">MGLFSRQSSKDKEMERRAAAAARTEDPGMVDKAANALADRLLKVGIDGVGPVEGAQKVAEKALVAAGGDRAKAEKIIASSHFKKIAGGGFVTGLGGLITMPVALPANVVEFYLLTTRAVAAIAHLRGHDVQQPELRSAVLLTLVGADARDILTSAGIPGTLVSGGRLASLASRQLPAPVLMVVNKAVGFRLLAQTGEKVLARLGKAIPLAGGVIGAGLDVYMFNRIIDHAREEFPQQGA</sequence>
<dbReference type="RefSeq" id="WP_101849698.1">
    <property type="nucleotide sequence ID" value="NZ_PKIZ01000012.1"/>
</dbReference>
<protein>
    <recommendedName>
        <fullName evidence="4">EcsC family protein</fullName>
    </recommendedName>
</protein>
<evidence type="ECO:0000313" key="2">
    <source>
        <dbReference type="EMBL" id="PKZ41535.1"/>
    </source>
</evidence>
<evidence type="ECO:0008006" key="4">
    <source>
        <dbReference type="Google" id="ProtNLM"/>
    </source>
</evidence>